<evidence type="ECO:0000313" key="1">
    <source>
        <dbReference type="EMBL" id="MCA9384033.1"/>
    </source>
</evidence>
<name>A0A955L7B8_9BACT</name>
<evidence type="ECO:0000313" key="2">
    <source>
        <dbReference type="Proteomes" id="UP000783287"/>
    </source>
</evidence>
<dbReference type="EMBL" id="JAGQLK010000221">
    <property type="protein sequence ID" value="MCA9384033.1"/>
    <property type="molecule type" value="Genomic_DNA"/>
</dbReference>
<protein>
    <submittedName>
        <fullName evidence="1">Uncharacterized protein</fullName>
    </submittedName>
</protein>
<feature type="non-terminal residue" evidence="1">
    <location>
        <position position="1"/>
    </location>
</feature>
<dbReference type="Proteomes" id="UP000783287">
    <property type="component" value="Unassembled WGS sequence"/>
</dbReference>
<dbReference type="AlphaFoldDB" id="A0A955L7B8"/>
<reference evidence="1" key="1">
    <citation type="submission" date="2020-04" db="EMBL/GenBank/DDBJ databases">
        <authorList>
            <person name="Zhang T."/>
        </authorList>
    </citation>
    <scope>NUCLEOTIDE SEQUENCE</scope>
    <source>
        <strain evidence="1">HKST-UBA14</strain>
    </source>
</reference>
<comment type="caution">
    <text evidence="1">The sequence shown here is derived from an EMBL/GenBank/DDBJ whole genome shotgun (WGS) entry which is preliminary data.</text>
</comment>
<organism evidence="1 2">
    <name type="scientific">Candidatus Dojkabacteria bacterium</name>
    <dbReference type="NCBI Taxonomy" id="2099670"/>
    <lineage>
        <taxon>Bacteria</taxon>
        <taxon>Candidatus Dojkabacteria</taxon>
    </lineage>
</organism>
<proteinExistence type="predicted"/>
<gene>
    <name evidence="1" type="ORF">KC909_06755</name>
</gene>
<sequence>NMLIAQRSYKTNDVNQELVYPSFIWSHFFDVITSPRGINERGPFNEEDNPHQRHGEYVARATLFLSDSLLDLMHTSGTEFQKGDGLSTKKISIGTGGYIFLPERVIPAWQMTEEHNVTGVYISMSKIPEAAVMNRYTVVYAGDRYARDRGLELVHAGDQVLPAIEEYREAGIPINQDVLRDVTLRSRNGSPEGY</sequence>
<accession>A0A955L7B8</accession>
<reference evidence="1" key="2">
    <citation type="journal article" date="2021" name="Microbiome">
        <title>Successional dynamics and alternative stable states in a saline activated sludge microbial community over 9 years.</title>
        <authorList>
            <person name="Wang Y."/>
            <person name="Ye J."/>
            <person name="Ju F."/>
            <person name="Liu L."/>
            <person name="Boyd J.A."/>
            <person name="Deng Y."/>
            <person name="Parks D.H."/>
            <person name="Jiang X."/>
            <person name="Yin X."/>
            <person name="Woodcroft B.J."/>
            <person name="Tyson G.W."/>
            <person name="Hugenholtz P."/>
            <person name="Polz M.F."/>
            <person name="Zhang T."/>
        </authorList>
    </citation>
    <scope>NUCLEOTIDE SEQUENCE</scope>
    <source>
        <strain evidence="1">HKST-UBA14</strain>
    </source>
</reference>